<dbReference type="PANTHER" id="PTHR43877">
    <property type="entry name" value="AMINOALKYLPHOSPHONATE N-ACETYLTRANSFERASE-RELATED-RELATED"/>
    <property type="match status" value="1"/>
</dbReference>
<organism evidence="4 5">
    <name type="scientific">Planococcus chinensis</name>
    <dbReference type="NCBI Taxonomy" id="272917"/>
    <lineage>
        <taxon>Bacteria</taxon>
        <taxon>Bacillati</taxon>
        <taxon>Bacillota</taxon>
        <taxon>Bacilli</taxon>
        <taxon>Bacillales</taxon>
        <taxon>Caryophanaceae</taxon>
        <taxon>Planococcus</taxon>
    </lineage>
</organism>
<dbReference type="PANTHER" id="PTHR43877:SF5">
    <property type="entry name" value="BLL8307 PROTEIN"/>
    <property type="match status" value="1"/>
</dbReference>
<dbReference type="EMBL" id="JBHUFW010000025">
    <property type="protein sequence ID" value="MFD1864829.1"/>
    <property type="molecule type" value="Genomic_DNA"/>
</dbReference>
<evidence type="ECO:0000256" key="1">
    <source>
        <dbReference type="ARBA" id="ARBA00022679"/>
    </source>
</evidence>
<comment type="caution">
    <text evidence="4">The sequence shown here is derived from an EMBL/GenBank/DDBJ whole genome shotgun (WGS) entry which is preliminary data.</text>
</comment>
<dbReference type="EC" id="2.3.-.-" evidence="4"/>
<keyword evidence="5" id="KW-1185">Reference proteome</keyword>
<dbReference type="Proteomes" id="UP001597273">
    <property type="component" value="Unassembled WGS sequence"/>
</dbReference>
<dbReference type="InterPro" id="IPR000182">
    <property type="entry name" value="GNAT_dom"/>
</dbReference>
<evidence type="ECO:0000313" key="5">
    <source>
        <dbReference type="Proteomes" id="UP001597273"/>
    </source>
</evidence>
<evidence type="ECO:0000259" key="3">
    <source>
        <dbReference type="PROSITE" id="PS51186"/>
    </source>
</evidence>
<dbReference type="InterPro" id="IPR016181">
    <property type="entry name" value="Acyl_CoA_acyltransferase"/>
</dbReference>
<gene>
    <name evidence="4" type="ORF">ACFSDB_18195</name>
</gene>
<dbReference type="InterPro" id="IPR050832">
    <property type="entry name" value="Bact_Acetyltransf"/>
</dbReference>
<feature type="domain" description="N-acetyltransferase" evidence="3">
    <location>
        <begin position="1"/>
        <end position="136"/>
    </location>
</feature>
<dbReference type="GO" id="GO:0016746">
    <property type="term" value="F:acyltransferase activity"/>
    <property type="evidence" value="ECO:0007669"/>
    <property type="project" value="UniProtKB-KW"/>
</dbReference>
<keyword evidence="2 4" id="KW-0012">Acyltransferase</keyword>
<name>A0ABW4QNW4_9BACL</name>
<sequence>MEIRLLGKEEALPMGLLLEADPSEKLVRAYCARGRCYVAEEGQAVLGVYMLLPLSDTVIEIKNIAVEKTRRGQGLGKQLVLHALTEAAGLGFRTVRIGTGNSSFGQLALYQKCGFRMASIDRDFFIRNYPEPIFENGITCRDMIYLEYDTSENPHD</sequence>
<reference evidence="5" key="1">
    <citation type="journal article" date="2019" name="Int. J. Syst. Evol. Microbiol.">
        <title>The Global Catalogue of Microorganisms (GCM) 10K type strain sequencing project: providing services to taxonomists for standard genome sequencing and annotation.</title>
        <authorList>
            <consortium name="The Broad Institute Genomics Platform"/>
            <consortium name="The Broad Institute Genome Sequencing Center for Infectious Disease"/>
            <person name="Wu L."/>
            <person name="Ma J."/>
        </authorList>
    </citation>
    <scope>NUCLEOTIDE SEQUENCE [LARGE SCALE GENOMIC DNA]</scope>
    <source>
        <strain evidence="5">CGMCC 1.15475</strain>
    </source>
</reference>
<dbReference type="SUPFAM" id="SSF55729">
    <property type="entry name" value="Acyl-CoA N-acyltransferases (Nat)"/>
    <property type="match status" value="1"/>
</dbReference>
<dbReference type="RefSeq" id="WP_204893337.1">
    <property type="nucleotide sequence ID" value="NZ_JBHUFW010000025.1"/>
</dbReference>
<dbReference type="Pfam" id="PF00583">
    <property type="entry name" value="Acetyltransf_1"/>
    <property type="match status" value="1"/>
</dbReference>
<evidence type="ECO:0000313" key="4">
    <source>
        <dbReference type="EMBL" id="MFD1864829.1"/>
    </source>
</evidence>
<proteinExistence type="predicted"/>
<dbReference type="Gene3D" id="3.40.630.30">
    <property type="match status" value="1"/>
</dbReference>
<accession>A0ABW4QNW4</accession>
<protein>
    <submittedName>
        <fullName evidence="4">GNAT family N-acetyltransferase</fullName>
        <ecNumber evidence="4">2.3.-.-</ecNumber>
    </submittedName>
</protein>
<dbReference type="PROSITE" id="PS51186">
    <property type="entry name" value="GNAT"/>
    <property type="match status" value="1"/>
</dbReference>
<dbReference type="CDD" id="cd04301">
    <property type="entry name" value="NAT_SF"/>
    <property type="match status" value="1"/>
</dbReference>
<keyword evidence="1 4" id="KW-0808">Transferase</keyword>
<evidence type="ECO:0000256" key="2">
    <source>
        <dbReference type="ARBA" id="ARBA00023315"/>
    </source>
</evidence>